<proteinExistence type="predicted"/>
<protein>
    <submittedName>
        <fullName evidence="1">Uncharacterized protein</fullName>
    </submittedName>
</protein>
<accession>A0A2N0NTA2</accession>
<gene>
    <name evidence="1" type="ORF">RhiirA5_367304</name>
</gene>
<dbReference type="Proteomes" id="UP000232722">
    <property type="component" value="Unassembled WGS sequence"/>
</dbReference>
<comment type="caution">
    <text evidence="1">The sequence shown here is derived from an EMBL/GenBank/DDBJ whole genome shotgun (WGS) entry which is preliminary data.</text>
</comment>
<evidence type="ECO:0000313" key="2">
    <source>
        <dbReference type="Proteomes" id="UP000232722"/>
    </source>
</evidence>
<dbReference type="VEuPathDB" id="FungiDB:RhiirA1_416836"/>
<dbReference type="EMBL" id="LLXJ01002975">
    <property type="protein sequence ID" value="PKB97808.1"/>
    <property type="molecule type" value="Genomic_DNA"/>
</dbReference>
<dbReference type="AlphaFoldDB" id="A0A2N0NTA2"/>
<evidence type="ECO:0000313" key="1">
    <source>
        <dbReference type="EMBL" id="PKB97808.1"/>
    </source>
</evidence>
<sequence>MECSFDSIGFKLTKNNFKKENIEKTLKELCEDFDVCIVKIDASNFTTKIKNKIRPEEEEQHLKADQDDLNKYFGQIFGVDDKNKEEMISKINKISIMKTTMENFLDKQMENNYYNQKKYQTKIDEIFQAHQL</sequence>
<reference evidence="1 2" key="1">
    <citation type="submission" date="2016-04" db="EMBL/GenBank/DDBJ databases">
        <title>Genome analyses suggest a sexual origin of heterokaryosis in a supposedly ancient asexual fungus.</title>
        <authorList>
            <person name="Ropars J."/>
            <person name="Sedzielewska K."/>
            <person name="Noel J."/>
            <person name="Charron P."/>
            <person name="Farinelli L."/>
            <person name="Marton T."/>
            <person name="Kruger M."/>
            <person name="Pelin A."/>
            <person name="Brachmann A."/>
            <person name="Corradi N."/>
        </authorList>
    </citation>
    <scope>NUCLEOTIDE SEQUENCE [LARGE SCALE GENOMIC DNA]</scope>
    <source>
        <strain evidence="1 2">A5</strain>
    </source>
</reference>
<organism evidence="1 2">
    <name type="scientific">Rhizophagus irregularis</name>
    <dbReference type="NCBI Taxonomy" id="588596"/>
    <lineage>
        <taxon>Eukaryota</taxon>
        <taxon>Fungi</taxon>
        <taxon>Fungi incertae sedis</taxon>
        <taxon>Mucoromycota</taxon>
        <taxon>Glomeromycotina</taxon>
        <taxon>Glomeromycetes</taxon>
        <taxon>Glomerales</taxon>
        <taxon>Glomeraceae</taxon>
        <taxon>Rhizophagus</taxon>
    </lineage>
</organism>
<feature type="non-terminal residue" evidence="1">
    <location>
        <position position="132"/>
    </location>
</feature>
<reference evidence="1 2" key="2">
    <citation type="submission" date="2017-09" db="EMBL/GenBank/DDBJ databases">
        <title>Extensive intraspecific genome diversity in a model arbuscular mycorrhizal fungus.</title>
        <authorList>
            <person name="Chen E.C."/>
            <person name="Morin E."/>
            <person name="Beaudet D."/>
            <person name="Noel J."/>
            <person name="Ndikumana S."/>
            <person name="Charron P."/>
            <person name="St-Onge C."/>
            <person name="Giorgi J."/>
            <person name="Grigoriev I.V."/>
            <person name="Roux C."/>
            <person name="Martin F.M."/>
            <person name="Corradi N."/>
        </authorList>
    </citation>
    <scope>NUCLEOTIDE SEQUENCE [LARGE SCALE GENOMIC DNA]</scope>
    <source>
        <strain evidence="1 2">A5</strain>
    </source>
</reference>
<name>A0A2N0NTA2_9GLOM</name>